<evidence type="ECO:0000313" key="2">
    <source>
        <dbReference type="Proteomes" id="UP000325313"/>
    </source>
</evidence>
<sequence>MPHHRSLLQLNNFSYPLVKISDVVPPPFTQEIPAPNGIRVPPNALRLVRQVDGIPPSFPTNPHRFTIPGSSSTDAEDFVRAMGATIRWTRQKWTDNTSKLTGTPTGSGRRPEFFFKTEYVCPRSGQLERAPNSRKHHPSRKCGCLAKFVITHNIKTNTIQVVWSWHHNHDPYSYEDMKRCRTPKNVEKWLDDCVVSGLGWEAIQ</sequence>
<accession>A0A5B0SDY3</accession>
<gene>
    <name evidence="1" type="ORF">PGTUg99_010295</name>
</gene>
<dbReference type="AlphaFoldDB" id="A0A5B0SDY3"/>
<evidence type="ECO:0008006" key="3">
    <source>
        <dbReference type="Google" id="ProtNLM"/>
    </source>
</evidence>
<name>A0A5B0SDY3_PUCGR</name>
<comment type="caution">
    <text evidence="1">The sequence shown here is derived from an EMBL/GenBank/DDBJ whole genome shotgun (WGS) entry which is preliminary data.</text>
</comment>
<dbReference type="EMBL" id="VDEP01000048">
    <property type="protein sequence ID" value="KAA1134634.1"/>
    <property type="molecule type" value="Genomic_DNA"/>
</dbReference>
<organism evidence="1 2">
    <name type="scientific">Puccinia graminis f. sp. tritici</name>
    <dbReference type="NCBI Taxonomy" id="56615"/>
    <lineage>
        <taxon>Eukaryota</taxon>
        <taxon>Fungi</taxon>
        <taxon>Dikarya</taxon>
        <taxon>Basidiomycota</taxon>
        <taxon>Pucciniomycotina</taxon>
        <taxon>Pucciniomycetes</taxon>
        <taxon>Pucciniales</taxon>
        <taxon>Pucciniaceae</taxon>
        <taxon>Puccinia</taxon>
    </lineage>
</organism>
<protein>
    <recommendedName>
        <fullName evidence="3">FAR1 domain-containing protein</fullName>
    </recommendedName>
</protein>
<evidence type="ECO:0000313" key="1">
    <source>
        <dbReference type="EMBL" id="KAA1134634.1"/>
    </source>
</evidence>
<reference evidence="1 2" key="1">
    <citation type="submission" date="2019-05" db="EMBL/GenBank/DDBJ databases">
        <title>Emergence of the Ug99 lineage of the wheat stem rust pathogen through somatic hybridization.</title>
        <authorList>
            <person name="Li F."/>
            <person name="Upadhyaya N.M."/>
            <person name="Sperschneider J."/>
            <person name="Matny O."/>
            <person name="Nguyen-Phuc H."/>
            <person name="Mago R."/>
            <person name="Raley C."/>
            <person name="Miller M.E."/>
            <person name="Silverstein K.A.T."/>
            <person name="Henningsen E."/>
            <person name="Hirsch C.D."/>
            <person name="Visser B."/>
            <person name="Pretorius Z.A."/>
            <person name="Steffenson B.J."/>
            <person name="Schwessinger B."/>
            <person name="Dodds P.N."/>
            <person name="Figueroa M."/>
        </authorList>
    </citation>
    <scope>NUCLEOTIDE SEQUENCE [LARGE SCALE GENOMIC DNA]</scope>
    <source>
        <strain evidence="1 2">Ug99</strain>
    </source>
</reference>
<dbReference type="Proteomes" id="UP000325313">
    <property type="component" value="Unassembled WGS sequence"/>
</dbReference>
<proteinExistence type="predicted"/>